<sequence length="464" mass="51228">MKKPAGNYSRRKFIIQNSLAGTAAIIGMNFPHLSSPGSRETGAPAILGGSPAWAPGQKPEWVKWPIWVPETDEPRVLEVLRSGVWSEAKVVKEFENAWAKTIGARRCVTTVNGTNALICALVNLDIGAGDEVIVPPYTFIATIQAVLQTGAIPVFVDTDPETFQIDAGKIEASITPRTRAILPVHIAGLPADMEQITAIAKRHNLVVVEDACQAWLAEINHKKVGTFGNAGCFSFQNSKNIPIGEGGAVVSDDETFIDRCVSYHNFGISYGSMVDKMGPGITMIGTKLRLTEYQAAMGLAQLKRLDTQTTTRNENAGYLRSRLMEIPGITPYKLYDNVTRAAFHLFPFRYEKNEFAGLPKAGFLSALRAEGVPCSGGYDTLNDKPFIRHAFQTKNFKKMYSETELDYNKFLERNQCPENDRLCQEAVWFTQNLLLGSKTDMDYIASAIEKIHKNAGKIKKTDQK</sequence>
<dbReference type="Gene3D" id="3.90.1150.10">
    <property type="entry name" value="Aspartate Aminotransferase, domain 1"/>
    <property type="match status" value="1"/>
</dbReference>
<organism evidence="3 4">
    <name type="scientific">Compostibacter hankyongensis</name>
    <dbReference type="NCBI Taxonomy" id="1007089"/>
    <lineage>
        <taxon>Bacteria</taxon>
        <taxon>Pseudomonadati</taxon>
        <taxon>Bacteroidota</taxon>
        <taxon>Chitinophagia</taxon>
        <taxon>Chitinophagales</taxon>
        <taxon>Chitinophagaceae</taxon>
        <taxon>Compostibacter</taxon>
    </lineage>
</organism>
<dbReference type="CDD" id="cd00616">
    <property type="entry name" value="AHBA_syn"/>
    <property type="match status" value="1"/>
</dbReference>
<dbReference type="Pfam" id="PF01041">
    <property type="entry name" value="DegT_DnrJ_EryC1"/>
    <property type="match status" value="1"/>
</dbReference>
<dbReference type="EMBL" id="BAABFN010000022">
    <property type="protein sequence ID" value="GAA4320086.1"/>
    <property type="molecule type" value="Genomic_DNA"/>
</dbReference>
<dbReference type="RefSeq" id="WP_344981630.1">
    <property type="nucleotide sequence ID" value="NZ_BAABFN010000022.1"/>
</dbReference>
<protein>
    <recommendedName>
        <fullName evidence="5">DegT/DnrJ/EryC1/StrS family aminotransferase</fullName>
    </recommendedName>
</protein>
<comment type="caution">
    <text evidence="3">The sequence shown here is derived from an EMBL/GenBank/DDBJ whole genome shotgun (WGS) entry which is preliminary data.</text>
</comment>
<proteinExistence type="inferred from homology"/>
<dbReference type="InterPro" id="IPR000653">
    <property type="entry name" value="DegT/StrS_aminotransferase"/>
</dbReference>
<evidence type="ECO:0008006" key="5">
    <source>
        <dbReference type="Google" id="ProtNLM"/>
    </source>
</evidence>
<name>A0ABP8G9H1_9BACT</name>
<evidence type="ECO:0000256" key="1">
    <source>
        <dbReference type="ARBA" id="ARBA00037999"/>
    </source>
</evidence>
<comment type="similarity">
    <text evidence="1 2">Belongs to the DegT/DnrJ/EryC1 family.</text>
</comment>
<dbReference type="InterPro" id="IPR015424">
    <property type="entry name" value="PyrdxlP-dep_Trfase"/>
</dbReference>
<dbReference type="PANTHER" id="PTHR30244">
    <property type="entry name" value="TRANSAMINASE"/>
    <property type="match status" value="1"/>
</dbReference>
<keyword evidence="2" id="KW-0663">Pyridoxal phosphate</keyword>
<dbReference type="InterPro" id="IPR015422">
    <property type="entry name" value="PyrdxlP-dep_Trfase_small"/>
</dbReference>
<evidence type="ECO:0000256" key="2">
    <source>
        <dbReference type="RuleBase" id="RU004508"/>
    </source>
</evidence>
<evidence type="ECO:0000313" key="4">
    <source>
        <dbReference type="Proteomes" id="UP001501207"/>
    </source>
</evidence>
<dbReference type="Gene3D" id="3.40.640.10">
    <property type="entry name" value="Type I PLP-dependent aspartate aminotransferase-like (Major domain)"/>
    <property type="match status" value="1"/>
</dbReference>
<accession>A0ABP8G9H1</accession>
<keyword evidence="4" id="KW-1185">Reference proteome</keyword>
<gene>
    <name evidence="3" type="ORF">GCM10023143_34010</name>
</gene>
<reference evidence="4" key="1">
    <citation type="journal article" date="2019" name="Int. J. Syst. Evol. Microbiol.">
        <title>The Global Catalogue of Microorganisms (GCM) 10K type strain sequencing project: providing services to taxonomists for standard genome sequencing and annotation.</title>
        <authorList>
            <consortium name="The Broad Institute Genomics Platform"/>
            <consortium name="The Broad Institute Genome Sequencing Center for Infectious Disease"/>
            <person name="Wu L."/>
            <person name="Ma J."/>
        </authorList>
    </citation>
    <scope>NUCLEOTIDE SEQUENCE [LARGE SCALE GENOMIC DNA]</scope>
    <source>
        <strain evidence="4">JCM 17664</strain>
    </source>
</reference>
<evidence type="ECO:0000313" key="3">
    <source>
        <dbReference type="EMBL" id="GAA4320086.1"/>
    </source>
</evidence>
<dbReference type="PANTHER" id="PTHR30244:SF34">
    <property type="entry name" value="DTDP-4-AMINO-4,6-DIDEOXYGALACTOSE TRANSAMINASE"/>
    <property type="match status" value="1"/>
</dbReference>
<dbReference type="SUPFAM" id="SSF53383">
    <property type="entry name" value="PLP-dependent transferases"/>
    <property type="match status" value="1"/>
</dbReference>
<dbReference type="InterPro" id="IPR015421">
    <property type="entry name" value="PyrdxlP-dep_Trfase_major"/>
</dbReference>
<dbReference type="Proteomes" id="UP001501207">
    <property type="component" value="Unassembled WGS sequence"/>
</dbReference>